<reference evidence="1" key="2">
    <citation type="submission" date="2020-05" db="UniProtKB">
        <authorList>
            <consortium name="EnsemblMetazoa"/>
        </authorList>
    </citation>
    <scope>IDENTIFICATION</scope>
    <source>
        <strain evidence="1">FAR1</strain>
    </source>
</reference>
<proteinExistence type="predicted"/>
<protein>
    <submittedName>
        <fullName evidence="1">Uncharacterized protein</fullName>
    </submittedName>
</protein>
<sequence length="381" mass="42293">MFPIPDPLSNNAITSDQCFKHILHPHSEPEHFNFTSFTHKLPSVSLRKATEVCKSNYSQPAAALEVNHVTTPVKYRGRSHRRTPDGPKRTGLGVDVFAPSAKQTPPQPKHPFISIPEKEHKRTTSTPLGKDLVEVECGQPGGFDRRCEIGYGFVSQFLGFPATLESTVLVNGKVTESQRIDTATNAIMSHGFRFSRWTKETTTKAVGQNWERFTIAAEGKGFGKVMMDLDLASFARTSASTKDKHSLLVTVTVSRSSKAKHQGFEGVETRGAMFIHDRYYVVCPKGSEAPGRQWQQRNGVVVVVTFHGRPRYAGVPHTAEGRPLANIWPRGHTEGRCRYGACHRHEESIPPPVTARDVTATIRRNALFVSMCSREPPALDI</sequence>
<accession>A0A182QSG6</accession>
<dbReference type="EMBL" id="AXCN02000567">
    <property type="status" value="NOT_ANNOTATED_CDS"/>
    <property type="molecule type" value="Genomic_DNA"/>
</dbReference>
<name>A0A182QSG6_9DIPT</name>
<reference evidence="2" key="1">
    <citation type="submission" date="2014-01" db="EMBL/GenBank/DDBJ databases">
        <title>The Genome Sequence of Anopheles farauti FAR1 (V2).</title>
        <authorList>
            <consortium name="The Broad Institute Genomics Platform"/>
            <person name="Neafsey D.E."/>
            <person name="Besansky N."/>
            <person name="Howell P."/>
            <person name="Walton C."/>
            <person name="Young S.K."/>
            <person name="Zeng Q."/>
            <person name="Gargeya S."/>
            <person name="Fitzgerald M."/>
            <person name="Haas B."/>
            <person name="Abouelleil A."/>
            <person name="Allen A.W."/>
            <person name="Alvarado L."/>
            <person name="Arachchi H.M."/>
            <person name="Berlin A.M."/>
            <person name="Chapman S.B."/>
            <person name="Gainer-Dewar J."/>
            <person name="Goldberg J."/>
            <person name="Griggs A."/>
            <person name="Gujja S."/>
            <person name="Hansen M."/>
            <person name="Howarth C."/>
            <person name="Imamovic A."/>
            <person name="Ireland A."/>
            <person name="Larimer J."/>
            <person name="McCowan C."/>
            <person name="Murphy C."/>
            <person name="Pearson M."/>
            <person name="Poon T.W."/>
            <person name="Priest M."/>
            <person name="Roberts A."/>
            <person name="Saif S."/>
            <person name="Shea T."/>
            <person name="Sisk P."/>
            <person name="Sykes S."/>
            <person name="Wortman J."/>
            <person name="Nusbaum C."/>
            <person name="Birren B."/>
        </authorList>
    </citation>
    <scope>NUCLEOTIDE SEQUENCE [LARGE SCALE GENOMIC DNA]</scope>
    <source>
        <strain evidence="2">FAR1</strain>
    </source>
</reference>
<evidence type="ECO:0000313" key="2">
    <source>
        <dbReference type="Proteomes" id="UP000075886"/>
    </source>
</evidence>
<organism evidence="1 2">
    <name type="scientific">Anopheles farauti</name>
    <dbReference type="NCBI Taxonomy" id="69004"/>
    <lineage>
        <taxon>Eukaryota</taxon>
        <taxon>Metazoa</taxon>
        <taxon>Ecdysozoa</taxon>
        <taxon>Arthropoda</taxon>
        <taxon>Hexapoda</taxon>
        <taxon>Insecta</taxon>
        <taxon>Pterygota</taxon>
        <taxon>Neoptera</taxon>
        <taxon>Endopterygota</taxon>
        <taxon>Diptera</taxon>
        <taxon>Nematocera</taxon>
        <taxon>Culicoidea</taxon>
        <taxon>Culicidae</taxon>
        <taxon>Anophelinae</taxon>
        <taxon>Anopheles</taxon>
    </lineage>
</organism>
<evidence type="ECO:0000313" key="1">
    <source>
        <dbReference type="EnsemblMetazoa" id="AFAF015931-PA"/>
    </source>
</evidence>
<keyword evidence="2" id="KW-1185">Reference proteome</keyword>
<dbReference type="EnsemblMetazoa" id="AFAF015931-RA">
    <property type="protein sequence ID" value="AFAF015931-PA"/>
    <property type="gene ID" value="AFAF015931"/>
</dbReference>
<dbReference type="Proteomes" id="UP000075886">
    <property type="component" value="Unassembled WGS sequence"/>
</dbReference>
<dbReference type="AlphaFoldDB" id="A0A182QSG6"/>
<dbReference type="VEuPathDB" id="VectorBase:AFAF015931"/>